<dbReference type="Gene3D" id="1.10.4030.10">
    <property type="entry name" value="Porin chaperone SurA, peptide-binding domain"/>
    <property type="match status" value="1"/>
</dbReference>
<dbReference type="AlphaFoldDB" id="A0A4R6VN68"/>
<keyword evidence="1 2" id="KW-0732">Signal</keyword>
<organism evidence="3 4">
    <name type="scientific">Maritalea mobilis</name>
    <dbReference type="NCBI Taxonomy" id="483324"/>
    <lineage>
        <taxon>Bacteria</taxon>
        <taxon>Pseudomonadati</taxon>
        <taxon>Pseudomonadota</taxon>
        <taxon>Alphaproteobacteria</taxon>
        <taxon>Hyphomicrobiales</taxon>
        <taxon>Devosiaceae</taxon>
        <taxon>Maritalea</taxon>
    </lineage>
</organism>
<dbReference type="Pfam" id="PF13624">
    <property type="entry name" value="SurA_N_3"/>
    <property type="match status" value="1"/>
</dbReference>
<accession>A0A4R6VN68</accession>
<evidence type="ECO:0000256" key="1">
    <source>
        <dbReference type="ARBA" id="ARBA00022729"/>
    </source>
</evidence>
<proteinExistence type="predicted"/>
<feature type="signal peptide" evidence="2">
    <location>
        <begin position="1"/>
        <end position="23"/>
    </location>
</feature>
<dbReference type="PANTHER" id="PTHR47637">
    <property type="entry name" value="CHAPERONE SURA"/>
    <property type="match status" value="1"/>
</dbReference>
<evidence type="ECO:0000256" key="2">
    <source>
        <dbReference type="SAM" id="SignalP"/>
    </source>
</evidence>
<keyword evidence="3" id="KW-0413">Isomerase</keyword>
<evidence type="ECO:0000313" key="3">
    <source>
        <dbReference type="EMBL" id="TDQ63642.1"/>
    </source>
</evidence>
<protein>
    <submittedName>
        <fullName evidence="3">Peptidyl-prolyl cis-trans isomerase SurA</fullName>
    </submittedName>
</protein>
<feature type="chain" id="PRO_5020610118" evidence="2">
    <location>
        <begin position="24"/>
        <end position="299"/>
    </location>
</feature>
<dbReference type="EMBL" id="SNYR01000002">
    <property type="protein sequence ID" value="TDQ63642.1"/>
    <property type="molecule type" value="Genomic_DNA"/>
</dbReference>
<dbReference type="RefSeq" id="WP_133572312.1">
    <property type="nucleotide sequence ID" value="NZ_SNYR01000002.1"/>
</dbReference>
<dbReference type="SUPFAM" id="SSF109998">
    <property type="entry name" value="Triger factor/SurA peptide-binding domain-like"/>
    <property type="match status" value="1"/>
</dbReference>
<keyword evidence="4" id="KW-1185">Reference proteome</keyword>
<dbReference type="InterPro" id="IPR050280">
    <property type="entry name" value="OMP_Chaperone_SurA"/>
</dbReference>
<comment type="caution">
    <text evidence="3">The sequence shown here is derived from an EMBL/GenBank/DDBJ whole genome shotgun (WGS) entry which is preliminary data.</text>
</comment>
<dbReference type="Proteomes" id="UP000295391">
    <property type="component" value="Unassembled WGS sequence"/>
</dbReference>
<dbReference type="PANTHER" id="PTHR47637:SF1">
    <property type="entry name" value="CHAPERONE SURA"/>
    <property type="match status" value="1"/>
</dbReference>
<dbReference type="OrthoDB" id="9791746at2"/>
<sequence length="299" mass="33004">MRILSLVFIAMLSLTTFGQSSFAATIKVVVNGKTITDQDISQRAGFMRLERRGKSNADRLKLAREELIDEALMIGEMERIGRSVPDSAVNDAYAKVAVNLKLSTSKLTEILNAAGVQSKTLKDKLRAQLAWQGVVANVLRQKVQISDLELDLAAREEVGNATNYDFMLTEIVFLNTTGSTRSRTNEANQYRRNFNGCDNAVDLALSYRDAAVRTMGRRHSTQLADPVAKELAGLNVGGITKPRTIASGVQMLAVCAKTAAEDLTFVKNKLRNEVGTEKLQDEAKQYLAQLREKASIEYR</sequence>
<name>A0A4R6VN68_9HYPH</name>
<reference evidence="3 4" key="1">
    <citation type="submission" date="2019-03" db="EMBL/GenBank/DDBJ databases">
        <title>Genomic Encyclopedia of Type Strains, Phase III (KMG-III): the genomes of soil and plant-associated and newly described type strains.</title>
        <authorList>
            <person name="Whitman W."/>
        </authorList>
    </citation>
    <scope>NUCLEOTIDE SEQUENCE [LARGE SCALE GENOMIC DNA]</scope>
    <source>
        <strain evidence="3 4">CGMCC 1.7002</strain>
    </source>
</reference>
<gene>
    <name evidence="3" type="ORF">ATL17_1649</name>
</gene>
<dbReference type="GO" id="GO:0016853">
    <property type="term" value="F:isomerase activity"/>
    <property type="evidence" value="ECO:0007669"/>
    <property type="project" value="UniProtKB-KW"/>
</dbReference>
<evidence type="ECO:0000313" key="4">
    <source>
        <dbReference type="Proteomes" id="UP000295391"/>
    </source>
</evidence>
<dbReference type="InterPro" id="IPR027304">
    <property type="entry name" value="Trigger_fact/SurA_dom_sf"/>
</dbReference>